<protein>
    <submittedName>
        <fullName evidence="1">Uncharacterized protein</fullName>
    </submittedName>
</protein>
<sequence>MSKAEEKDAQRCQKVLEKQLEREADKRVFSRTKYYQDALKQLEADPLALEALGAPPLKVHYISLRDKSNRVDKSTAQVKIPVSGKKSGGYLHVNSEMDFSLKRELSRRPLMAKWKLRVMHESSGKRLQKWRCRCWDVRSLVPELAGMPGFLLAFQEIEEQGKSWFMCAQRICTKMASAMPTDIAEEETREARAALGHQIKRKPC</sequence>
<organism evidence="1 2">
    <name type="scientific">Ophiophagus hannah</name>
    <name type="common">King cobra</name>
    <name type="synonym">Naja hannah</name>
    <dbReference type="NCBI Taxonomy" id="8665"/>
    <lineage>
        <taxon>Eukaryota</taxon>
        <taxon>Metazoa</taxon>
        <taxon>Chordata</taxon>
        <taxon>Craniata</taxon>
        <taxon>Vertebrata</taxon>
        <taxon>Euteleostomi</taxon>
        <taxon>Lepidosauria</taxon>
        <taxon>Squamata</taxon>
        <taxon>Bifurcata</taxon>
        <taxon>Unidentata</taxon>
        <taxon>Episquamata</taxon>
        <taxon>Toxicofera</taxon>
        <taxon>Serpentes</taxon>
        <taxon>Colubroidea</taxon>
        <taxon>Elapidae</taxon>
        <taxon>Elapinae</taxon>
        <taxon>Ophiophagus</taxon>
    </lineage>
</organism>
<keyword evidence="2" id="KW-1185">Reference proteome</keyword>
<dbReference type="GO" id="GO:0033617">
    <property type="term" value="P:mitochondrial respiratory chain complex IV assembly"/>
    <property type="evidence" value="ECO:0007669"/>
    <property type="project" value="TreeGrafter"/>
</dbReference>
<dbReference type="AlphaFoldDB" id="V8NKN9"/>
<dbReference type="PANTHER" id="PTHR47148:SF1">
    <property type="entry name" value="CYTOCHROME C OXIDASE ASSEMBLY FACTOR 1 HOMOLOG"/>
    <property type="match status" value="1"/>
</dbReference>
<dbReference type="Pfam" id="PF08695">
    <property type="entry name" value="Coa1"/>
    <property type="match status" value="1"/>
</dbReference>
<reference evidence="1 2" key="1">
    <citation type="journal article" date="2013" name="Proc. Natl. Acad. Sci. U.S.A.">
        <title>The king cobra genome reveals dynamic gene evolution and adaptation in the snake venom system.</title>
        <authorList>
            <person name="Vonk F.J."/>
            <person name="Casewell N.R."/>
            <person name="Henkel C.V."/>
            <person name="Heimberg A.M."/>
            <person name="Jansen H.J."/>
            <person name="McCleary R.J."/>
            <person name="Kerkkamp H.M."/>
            <person name="Vos R.A."/>
            <person name="Guerreiro I."/>
            <person name="Calvete J.J."/>
            <person name="Wuster W."/>
            <person name="Woods A.E."/>
            <person name="Logan J.M."/>
            <person name="Harrison R.A."/>
            <person name="Castoe T.A."/>
            <person name="de Koning A.P."/>
            <person name="Pollock D.D."/>
            <person name="Yandell M."/>
            <person name="Calderon D."/>
            <person name="Renjifo C."/>
            <person name="Currier R.B."/>
            <person name="Salgado D."/>
            <person name="Pla D."/>
            <person name="Sanz L."/>
            <person name="Hyder A.S."/>
            <person name="Ribeiro J.M."/>
            <person name="Arntzen J.W."/>
            <person name="van den Thillart G.E."/>
            <person name="Boetzer M."/>
            <person name="Pirovano W."/>
            <person name="Dirks R.P."/>
            <person name="Spaink H.P."/>
            <person name="Duboule D."/>
            <person name="McGlinn E."/>
            <person name="Kini R.M."/>
            <person name="Richardson M.K."/>
        </authorList>
    </citation>
    <scope>NUCLEOTIDE SEQUENCE</scope>
    <source>
        <tissue evidence="1">Blood</tissue>
    </source>
</reference>
<dbReference type="GO" id="GO:0032981">
    <property type="term" value="P:mitochondrial respiratory chain complex I assembly"/>
    <property type="evidence" value="ECO:0007669"/>
    <property type="project" value="TreeGrafter"/>
</dbReference>
<dbReference type="InterPro" id="IPR014807">
    <property type="entry name" value="Coa1"/>
</dbReference>
<dbReference type="PANTHER" id="PTHR47148">
    <property type="entry name" value="CYTOCHROME C OXIDASE ASSEMBLY FACTOR 1 HOMOLOG"/>
    <property type="match status" value="1"/>
</dbReference>
<dbReference type="OrthoDB" id="10037790at2759"/>
<dbReference type="GO" id="GO:0005743">
    <property type="term" value="C:mitochondrial inner membrane"/>
    <property type="evidence" value="ECO:0007669"/>
    <property type="project" value="TreeGrafter"/>
</dbReference>
<feature type="non-terminal residue" evidence="1">
    <location>
        <position position="1"/>
    </location>
</feature>
<dbReference type="EMBL" id="AZIM01003141">
    <property type="protein sequence ID" value="ETE62625.1"/>
    <property type="molecule type" value="Genomic_DNA"/>
</dbReference>
<dbReference type="Proteomes" id="UP000018936">
    <property type="component" value="Unassembled WGS sequence"/>
</dbReference>
<accession>V8NKN9</accession>
<proteinExistence type="predicted"/>
<evidence type="ECO:0000313" key="2">
    <source>
        <dbReference type="Proteomes" id="UP000018936"/>
    </source>
</evidence>
<gene>
    <name evidence="1" type="ORF">L345_11615</name>
</gene>
<evidence type="ECO:0000313" key="1">
    <source>
        <dbReference type="EMBL" id="ETE62625.1"/>
    </source>
</evidence>
<name>V8NKN9_OPHHA</name>
<comment type="caution">
    <text evidence="1">The sequence shown here is derived from an EMBL/GenBank/DDBJ whole genome shotgun (WGS) entry which is preliminary data.</text>
</comment>